<dbReference type="PIRSF" id="PIRSF021292">
    <property type="entry name" value="Competence_ComGD"/>
    <property type="match status" value="1"/>
</dbReference>
<sequence length="149" mass="17036">MEDHSLIKANGFSMIELLIVLGVLSVVLTIAIPSIQSTKQNLLLMNYLTRLEHDLYYYQLYAVTTRQRVTVQFEAEEPVYTVIVGDKVVEERSGPAELQFIEGSLKLDGLVFLEKGGIQRAGRITIKYGKTSYSLVFQFARGRFYFERM</sequence>
<keyword evidence="3" id="KW-0472">Membrane</keyword>
<dbReference type="GO" id="GO:0009986">
    <property type="term" value="C:cell surface"/>
    <property type="evidence" value="ECO:0007669"/>
    <property type="project" value="UniProtKB-SubCell"/>
</dbReference>
<keyword evidence="3" id="KW-0812">Transmembrane</keyword>
<dbReference type="EMBL" id="JABXYM010000001">
    <property type="protein sequence ID" value="MCR6096700.1"/>
    <property type="molecule type" value="Genomic_DNA"/>
</dbReference>
<keyword evidence="3" id="KW-1133">Transmembrane helix</keyword>
<dbReference type="InterPro" id="IPR016785">
    <property type="entry name" value="ComGD"/>
</dbReference>
<evidence type="ECO:0000256" key="1">
    <source>
        <dbReference type="ARBA" id="ARBA00004241"/>
    </source>
</evidence>
<name>A0A9Q4B2A9_SALAG</name>
<dbReference type="InterPro" id="IPR045584">
    <property type="entry name" value="Pilin-like"/>
</dbReference>
<organism evidence="4 5">
    <name type="scientific">Salipaludibacillus agaradhaerens</name>
    <name type="common">Bacillus agaradhaerens</name>
    <dbReference type="NCBI Taxonomy" id="76935"/>
    <lineage>
        <taxon>Bacteria</taxon>
        <taxon>Bacillati</taxon>
        <taxon>Bacillota</taxon>
        <taxon>Bacilli</taxon>
        <taxon>Bacillales</taxon>
        <taxon>Bacillaceae</taxon>
    </lineage>
</organism>
<dbReference type="RefSeq" id="WP_078577031.1">
    <property type="nucleotide sequence ID" value="NZ_JABXYM010000001.1"/>
</dbReference>
<reference evidence="4" key="1">
    <citation type="submission" date="2020-06" db="EMBL/GenBank/DDBJ databases">
        <title>Insight into the genomes of haloalkaliphilic bacilli from Kenyan soda lakes.</title>
        <authorList>
            <person name="Mwirichia R."/>
            <person name="Villamizar G.C."/>
            <person name="Poehlein A."/>
            <person name="Mugweru J."/>
            <person name="Kipnyargis A."/>
            <person name="Kiplimo D."/>
            <person name="Orwa P."/>
            <person name="Daniel R."/>
        </authorList>
    </citation>
    <scope>NUCLEOTIDE SEQUENCE</scope>
    <source>
        <strain evidence="4">B1096_S55</strain>
    </source>
</reference>
<protein>
    <submittedName>
        <fullName evidence="4">Prepilin-type N-terminal cleavage/methylation domain-containing protein</fullName>
    </submittedName>
</protein>
<feature type="transmembrane region" description="Helical" evidence="3">
    <location>
        <begin position="12"/>
        <end position="35"/>
    </location>
</feature>
<dbReference type="AlphaFoldDB" id="A0A9Q4B2A9"/>
<dbReference type="NCBIfam" id="NF040982">
    <property type="entry name" value="ComGD"/>
    <property type="match status" value="1"/>
</dbReference>
<comment type="caution">
    <text evidence="4">The sequence shown here is derived from an EMBL/GenBank/DDBJ whole genome shotgun (WGS) entry which is preliminary data.</text>
</comment>
<accession>A0A9Q4B2A9</accession>
<evidence type="ECO:0000313" key="4">
    <source>
        <dbReference type="EMBL" id="MCR6096700.1"/>
    </source>
</evidence>
<dbReference type="SUPFAM" id="SSF54523">
    <property type="entry name" value="Pili subunits"/>
    <property type="match status" value="1"/>
</dbReference>
<dbReference type="Proteomes" id="UP001057753">
    <property type="component" value="Unassembled WGS sequence"/>
</dbReference>
<dbReference type="NCBIfam" id="TIGR02532">
    <property type="entry name" value="IV_pilin_GFxxxE"/>
    <property type="match status" value="1"/>
</dbReference>
<comment type="subcellular location">
    <subcellularLocation>
        <location evidence="1">Cell surface</location>
    </subcellularLocation>
</comment>
<dbReference type="Pfam" id="PF07963">
    <property type="entry name" value="N_methyl"/>
    <property type="match status" value="1"/>
</dbReference>
<dbReference type="OrthoDB" id="1653576at2"/>
<evidence type="ECO:0000256" key="2">
    <source>
        <dbReference type="ARBA" id="ARBA00023287"/>
    </source>
</evidence>
<evidence type="ECO:0000256" key="3">
    <source>
        <dbReference type="SAM" id="Phobius"/>
    </source>
</evidence>
<evidence type="ECO:0000313" key="5">
    <source>
        <dbReference type="Proteomes" id="UP001057753"/>
    </source>
</evidence>
<proteinExistence type="predicted"/>
<gene>
    <name evidence="4" type="ORF">HXA33_09035</name>
</gene>
<keyword evidence="2" id="KW-0178">Competence</keyword>
<keyword evidence="5" id="KW-1185">Reference proteome</keyword>
<dbReference type="GO" id="GO:0030420">
    <property type="term" value="P:establishment of competence for transformation"/>
    <property type="evidence" value="ECO:0007669"/>
    <property type="project" value="UniProtKB-KW"/>
</dbReference>
<dbReference type="InterPro" id="IPR012902">
    <property type="entry name" value="N_methyl_site"/>
</dbReference>